<keyword evidence="4" id="KW-1185">Reference proteome</keyword>
<proteinExistence type="predicted"/>
<dbReference type="Proteomes" id="UP000610303">
    <property type="component" value="Unassembled WGS sequence"/>
</dbReference>
<dbReference type="GO" id="GO:0003700">
    <property type="term" value="F:DNA-binding transcription factor activity"/>
    <property type="evidence" value="ECO:0007669"/>
    <property type="project" value="TreeGrafter"/>
</dbReference>
<dbReference type="EMBL" id="BMRJ01000001">
    <property type="protein sequence ID" value="GGR14572.1"/>
    <property type="molecule type" value="Genomic_DNA"/>
</dbReference>
<dbReference type="GO" id="GO:0005829">
    <property type="term" value="C:cytosol"/>
    <property type="evidence" value="ECO:0007669"/>
    <property type="project" value="TreeGrafter"/>
</dbReference>
<reference evidence="3" key="1">
    <citation type="journal article" date="2014" name="Int. J. Syst. Evol. Microbiol.">
        <title>Complete genome sequence of Corynebacterium casei LMG S-19264T (=DSM 44701T), isolated from a smear-ripened cheese.</title>
        <authorList>
            <consortium name="US DOE Joint Genome Institute (JGI-PGF)"/>
            <person name="Walter F."/>
            <person name="Albersmeier A."/>
            <person name="Kalinowski J."/>
            <person name="Ruckert C."/>
        </authorList>
    </citation>
    <scope>NUCLEOTIDE SEQUENCE</scope>
    <source>
        <strain evidence="3">JCM 3346</strain>
    </source>
</reference>
<evidence type="ECO:0000259" key="2">
    <source>
        <dbReference type="PROSITE" id="PS50943"/>
    </source>
</evidence>
<reference evidence="3" key="2">
    <citation type="submission" date="2020-09" db="EMBL/GenBank/DDBJ databases">
        <authorList>
            <person name="Sun Q."/>
            <person name="Ohkuma M."/>
        </authorList>
    </citation>
    <scope>NUCLEOTIDE SEQUENCE</scope>
    <source>
        <strain evidence="3">JCM 3346</strain>
    </source>
</reference>
<gene>
    <name evidence="3" type="ORF">GCM10010196_03990</name>
</gene>
<evidence type="ECO:0000256" key="1">
    <source>
        <dbReference type="ARBA" id="ARBA00023125"/>
    </source>
</evidence>
<protein>
    <submittedName>
        <fullName evidence="3">Cupin</fullName>
    </submittedName>
</protein>
<organism evidence="3 4">
    <name type="scientific">Agromyces mediolanus</name>
    <name type="common">Corynebacterium mediolanum</name>
    <dbReference type="NCBI Taxonomy" id="41986"/>
    <lineage>
        <taxon>Bacteria</taxon>
        <taxon>Bacillati</taxon>
        <taxon>Actinomycetota</taxon>
        <taxon>Actinomycetes</taxon>
        <taxon>Micrococcales</taxon>
        <taxon>Microbacteriaceae</taxon>
        <taxon>Agromyces</taxon>
    </lineage>
</organism>
<dbReference type="SUPFAM" id="SSF51182">
    <property type="entry name" value="RmlC-like cupins"/>
    <property type="match status" value="1"/>
</dbReference>
<dbReference type="InterPro" id="IPR013096">
    <property type="entry name" value="Cupin_2"/>
</dbReference>
<dbReference type="AlphaFoldDB" id="A0A918F857"/>
<name>A0A918F857_AGRME</name>
<dbReference type="CDD" id="cd00093">
    <property type="entry name" value="HTH_XRE"/>
    <property type="match status" value="1"/>
</dbReference>
<comment type="caution">
    <text evidence="3">The sequence shown here is derived from an EMBL/GenBank/DDBJ whole genome shotgun (WGS) entry which is preliminary data.</text>
</comment>
<dbReference type="InterPro" id="IPR001387">
    <property type="entry name" value="Cro/C1-type_HTH"/>
</dbReference>
<dbReference type="CDD" id="cd02209">
    <property type="entry name" value="cupin_XRE_C"/>
    <property type="match status" value="1"/>
</dbReference>
<dbReference type="InterPro" id="IPR010982">
    <property type="entry name" value="Lambda_DNA-bd_dom_sf"/>
</dbReference>
<evidence type="ECO:0000313" key="4">
    <source>
        <dbReference type="Proteomes" id="UP000610303"/>
    </source>
</evidence>
<dbReference type="PANTHER" id="PTHR46797">
    <property type="entry name" value="HTH-TYPE TRANSCRIPTIONAL REGULATOR"/>
    <property type="match status" value="1"/>
</dbReference>
<dbReference type="PANTHER" id="PTHR46797:SF1">
    <property type="entry name" value="METHYLPHOSPHONATE SYNTHASE"/>
    <property type="match status" value="1"/>
</dbReference>
<dbReference type="RefSeq" id="WP_189083636.1">
    <property type="nucleotide sequence ID" value="NZ_BMRJ01000001.1"/>
</dbReference>
<dbReference type="GO" id="GO:0003677">
    <property type="term" value="F:DNA binding"/>
    <property type="evidence" value="ECO:0007669"/>
    <property type="project" value="UniProtKB-KW"/>
</dbReference>
<sequence length="187" mass="20528">MPENELPNTHTVGERLRSRRRVLRKTLASVSTEANISESFLSQLERDRASASIATLQRICAALEMPVGDLFNERRQLSVHRHASANFNPYGIGARKVRITPTTNTQLESFIGEFDAHGTTGDELYAHGDSEETLLVVSGRLEVTIGTETHVLGPLDSISYASSTPHRAREADGGRAVAVWLMSPPSY</sequence>
<dbReference type="Gene3D" id="1.10.260.40">
    <property type="entry name" value="lambda repressor-like DNA-binding domains"/>
    <property type="match status" value="1"/>
</dbReference>
<evidence type="ECO:0000313" key="3">
    <source>
        <dbReference type="EMBL" id="GGR14572.1"/>
    </source>
</evidence>
<dbReference type="SMART" id="SM00530">
    <property type="entry name" value="HTH_XRE"/>
    <property type="match status" value="1"/>
</dbReference>
<dbReference type="Gene3D" id="2.60.120.10">
    <property type="entry name" value="Jelly Rolls"/>
    <property type="match status" value="1"/>
</dbReference>
<feature type="domain" description="HTH cro/C1-type" evidence="2">
    <location>
        <begin position="16"/>
        <end position="70"/>
    </location>
</feature>
<accession>A0A918F857</accession>
<dbReference type="InterPro" id="IPR011051">
    <property type="entry name" value="RmlC_Cupin_sf"/>
</dbReference>
<dbReference type="InterPro" id="IPR050807">
    <property type="entry name" value="TransReg_Diox_bact_type"/>
</dbReference>
<dbReference type="Pfam" id="PF13560">
    <property type="entry name" value="HTH_31"/>
    <property type="match status" value="1"/>
</dbReference>
<keyword evidence="1" id="KW-0238">DNA-binding</keyword>
<dbReference type="Pfam" id="PF07883">
    <property type="entry name" value="Cupin_2"/>
    <property type="match status" value="1"/>
</dbReference>
<dbReference type="InterPro" id="IPR014710">
    <property type="entry name" value="RmlC-like_jellyroll"/>
</dbReference>
<dbReference type="PROSITE" id="PS50943">
    <property type="entry name" value="HTH_CROC1"/>
    <property type="match status" value="1"/>
</dbReference>
<dbReference type="SUPFAM" id="SSF47413">
    <property type="entry name" value="lambda repressor-like DNA-binding domains"/>
    <property type="match status" value="1"/>
</dbReference>